<dbReference type="Proteomes" id="UP000815677">
    <property type="component" value="Unassembled WGS sequence"/>
</dbReference>
<evidence type="ECO:0000313" key="2">
    <source>
        <dbReference type="Proteomes" id="UP000815677"/>
    </source>
</evidence>
<keyword evidence="2" id="KW-1185">Reference proteome</keyword>
<organism evidence="1 2">
    <name type="scientific">Mycena chlorophos</name>
    <name type="common">Agaric fungus</name>
    <name type="synonym">Agaricus chlorophos</name>
    <dbReference type="NCBI Taxonomy" id="658473"/>
    <lineage>
        <taxon>Eukaryota</taxon>
        <taxon>Fungi</taxon>
        <taxon>Dikarya</taxon>
        <taxon>Basidiomycota</taxon>
        <taxon>Agaricomycotina</taxon>
        <taxon>Agaricomycetes</taxon>
        <taxon>Agaricomycetidae</taxon>
        <taxon>Agaricales</taxon>
        <taxon>Marasmiineae</taxon>
        <taxon>Mycenaceae</taxon>
        <taxon>Mycena</taxon>
    </lineage>
</organism>
<evidence type="ECO:0000313" key="1">
    <source>
        <dbReference type="EMBL" id="GAT51553.1"/>
    </source>
</evidence>
<accession>A0ABQ0LK92</accession>
<gene>
    <name evidence="1" type="ORF">MCHLO_08684</name>
</gene>
<sequence length="96" mass="10876">MRVHKDQHQRRSKFSLLAGFRSRKNHLLAAMSHAAASTSHLQSSSRRATHLFLNVVLVLLCETLRPGNALVNKERPRLLFFFAPTVNTASPWQDNA</sequence>
<name>A0ABQ0LK92_MYCCL</name>
<dbReference type="EMBL" id="DF847227">
    <property type="protein sequence ID" value="GAT51553.1"/>
    <property type="molecule type" value="Genomic_DNA"/>
</dbReference>
<evidence type="ECO:0008006" key="3">
    <source>
        <dbReference type="Google" id="ProtNLM"/>
    </source>
</evidence>
<reference evidence="1" key="1">
    <citation type="submission" date="2014-09" db="EMBL/GenBank/DDBJ databases">
        <title>Genome sequence of the luminous mushroom Mycena chlorophos for searching fungal bioluminescence genes.</title>
        <authorList>
            <person name="Tanaka Y."/>
            <person name="Kasuga D."/>
            <person name="Oba Y."/>
            <person name="Hase S."/>
            <person name="Sato K."/>
            <person name="Oba Y."/>
            <person name="Sakakibara Y."/>
        </authorList>
    </citation>
    <scope>NUCLEOTIDE SEQUENCE</scope>
</reference>
<proteinExistence type="predicted"/>
<protein>
    <recommendedName>
        <fullName evidence="3">Secreted protein</fullName>
    </recommendedName>
</protein>